<feature type="transmembrane region" description="Helical" evidence="1">
    <location>
        <begin position="227"/>
        <end position="250"/>
    </location>
</feature>
<evidence type="ECO:0000256" key="1">
    <source>
        <dbReference type="SAM" id="Phobius"/>
    </source>
</evidence>
<feature type="transmembrane region" description="Helical" evidence="1">
    <location>
        <begin position="23"/>
        <end position="48"/>
    </location>
</feature>
<reference evidence="2 3" key="1">
    <citation type="journal article" date="2011" name="BMC Genomics">
        <title>Insight into cross-talk between intra-amoebal pathogens.</title>
        <authorList>
            <person name="Gimenez G."/>
            <person name="Bertelli C."/>
            <person name="Moliner C."/>
            <person name="Robert C."/>
            <person name="Raoult D."/>
            <person name="Fournier P.E."/>
            <person name="Greub G."/>
        </authorList>
    </citation>
    <scope>NUCLEOTIDE SEQUENCE [LARGE SCALE GENOMIC DNA]</scope>
    <source>
        <strain evidence="2 3">LLAP12</strain>
    </source>
</reference>
<feature type="transmembrane region" description="Helical" evidence="1">
    <location>
        <begin position="257"/>
        <end position="279"/>
    </location>
</feature>
<feature type="transmembrane region" description="Helical" evidence="1">
    <location>
        <begin position="159"/>
        <end position="182"/>
    </location>
</feature>
<proteinExistence type="predicted"/>
<evidence type="ECO:0008006" key="4">
    <source>
        <dbReference type="Google" id="ProtNLM"/>
    </source>
</evidence>
<dbReference type="AlphaFoldDB" id="G9ERF1"/>
<protein>
    <recommendedName>
        <fullName evidence="4">Transmembrane protein</fullName>
    </recommendedName>
</protein>
<dbReference type="EMBL" id="JH413835">
    <property type="protein sequence ID" value="EHL30120.1"/>
    <property type="molecule type" value="Genomic_DNA"/>
</dbReference>
<sequence>MMRTSDIITRQCKALLENKQKAIIFAVVFSILPFASWLSVALVCLVTLRKGARSGFDVLLPALVVHSVPLMMLIPSSSALINTLIAYLPCYFAALILRNTEKWQGVFGVFLIQAFLGCLLVQLLAPDFIVVQFNQIKSALMQYQELVETGMDSISSLGLAQLFFGIQILSAIVSAIISLMFARSIQAKLFLPGGFKNELLAFRGGRLSLLVLIGVSLGTYYEQPLAINLLPLMLCYFLASGFGLAYFIFARKSQVKVFILLSLLILLKPTFVLFAYIILGAVDSLFNFRSYLPERARESI</sequence>
<dbReference type="eggNOG" id="ENOG50329TX">
    <property type="taxonomic scope" value="Bacteria"/>
</dbReference>
<dbReference type="HOGENOM" id="CLU_075529_0_0_6"/>
<evidence type="ECO:0000313" key="3">
    <source>
        <dbReference type="Proteomes" id="UP000002770"/>
    </source>
</evidence>
<keyword evidence="3" id="KW-1185">Reference proteome</keyword>
<name>G9ERF1_9GAMM</name>
<keyword evidence="1" id="KW-1133">Transmembrane helix</keyword>
<feature type="transmembrane region" description="Helical" evidence="1">
    <location>
        <begin position="203"/>
        <end position="221"/>
    </location>
</feature>
<organism evidence="2 3">
    <name type="scientific">Legionella drancourtii LLAP12</name>
    <dbReference type="NCBI Taxonomy" id="658187"/>
    <lineage>
        <taxon>Bacteria</taxon>
        <taxon>Pseudomonadati</taxon>
        <taxon>Pseudomonadota</taxon>
        <taxon>Gammaproteobacteria</taxon>
        <taxon>Legionellales</taxon>
        <taxon>Legionellaceae</taxon>
        <taxon>Legionella</taxon>
    </lineage>
</organism>
<evidence type="ECO:0000313" key="2">
    <source>
        <dbReference type="EMBL" id="EHL30120.1"/>
    </source>
</evidence>
<feature type="transmembrane region" description="Helical" evidence="1">
    <location>
        <begin position="80"/>
        <end position="98"/>
    </location>
</feature>
<dbReference type="Proteomes" id="UP000002770">
    <property type="component" value="Unassembled WGS sequence"/>
</dbReference>
<dbReference type="InParanoid" id="G9ERF1"/>
<keyword evidence="1" id="KW-0472">Membrane</keyword>
<keyword evidence="1" id="KW-0812">Transmembrane</keyword>
<gene>
    <name evidence="2" type="ORF">LDG_7865</name>
</gene>
<dbReference type="RefSeq" id="WP_006871757.1">
    <property type="nucleotide sequence ID" value="NZ_JH413835.1"/>
</dbReference>
<feature type="transmembrane region" description="Helical" evidence="1">
    <location>
        <begin position="105"/>
        <end position="125"/>
    </location>
</feature>
<accession>G9ERF1</accession>
<dbReference type="STRING" id="658187.LDG_7865"/>